<protein>
    <submittedName>
        <fullName evidence="1">Uncharacterized protein</fullName>
    </submittedName>
</protein>
<proteinExistence type="predicted"/>
<dbReference type="EMBL" id="BKCJ010133351">
    <property type="protein sequence ID" value="GEX83656.1"/>
    <property type="molecule type" value="Genomic_DNA"/>
</dbReference>
<evidence type="ECO:0000313" key="1">
    <source>
        <dbReference type="EMBL" id="GEX83656.1"/>
    </source>
</evidence>
<sequence>EPISEEQLFALLNGMIADILSACFTNLPRVITMNCHESVIEKREARIKGAAMLLGKTTKIIERLEKLELPSMDPDRMAYIDEWRIYLKQSIS</sequence>
<dbReference type="AlphaFoldDB" id="A0A699HCN7"/>
<organism evidence="1">
    <name type="scientific">Tanacetum cinerariifolium</name>
    <name type="common">Dalmatian daisy</name>
    <name type="synonym">Chrysanthemum cinerariifolium</name>
    <dbReference type="NCBI Taxonomy" id="118510"/>
    <lineage>
        <taxon>Eukaryota</taxon>
        <taxon>Viridiplantae</taxon>
        <taxon>Streptophyta</taxon>
        <taxon>Embryophyta</taxon>
        <taxon>Tracheophyta</taxon>
        <taxon>Spermatophyta</taxon>
        <taxon>Magnoliopsida</taxon>
        <taxon>eudicotyledons</taxon>
        <taxon>Gunneridae</taxon>
        <taxon>Pentapetalae</taxon>
        <taxon>asterids</taxon>
        <taxon>campanulids</taxon>
        <taxon>Asterales</taxon>
        <taxon>Asteraceae</taxon>
        <taxon>Asteroideae</taxon>
        <taxon>Anthemideae</taxon>
        <taxon>Anthemidinae</taxon>
        <taxon>Tanacetum</taxon>
    </lineage>
</organism>
<feature type="non-terminal residue" evidence="1">
    <location>
        <position position="1"/>
    </location>
</feature>
<dbReference type="PANTHER" id="PTHR35307:SF8">
    <property type="entry name" value="GUSTATORY RECEPTOR"/>
    <property type="match status" value="1"/>
</dbReference>
<gene>
    <name evidence="1" type="ORF">Tci_355631</name>
</gene>
<reference evidence="1" key="1">
    <citation type="journal article" date="2019" name="Sci. Rep.">
        <title>Draft genome of Tanacetum cinerariifolium, the natural source of mosquito coil.</title>
        <authorList>
            <person name="Yamashiro T."/>
            <person name="Shiraishi A."/>
            <person name="Satake H."/>
            <person name="Nakayama K."/>
        </authorList>
    </citation>
    <scope>NUCLEOTIDE SEQUENCE</scope>
</reference>
<comment type="caution">
    <text evidence="1">The sequence shown here is derived from an EMBL/GenBank/DDBJ whole genome shotgun (WGS) entry which is preliminary data.</text>
</comment>
<accession>A0A699HCN7</accession>
<name>A0A699HCN7_TANCI</name>
<dbReference type="PANTHER" id="PTHR35307">
    <property type="entry name" value="PROTEIN, PUTATIVE-RELATED"/>
    <property type="match status" value="1"/>
</dbReference>